<sequence>MGKHTAYWENYSRAQVRGALRMSGVILAWVFVLALLAAGHDAFGKAFPWLIGAGLVGLAATTAWLAMRAQKVVCPECATTYTRHKWGGRCPHCGLGLLQQDP</sequence>
<dbReference type="Proteomes" id="UP000294862">
    <property type="component" value="Unassembled WGS sequence"/>
</dbReference>
<proteinExistence type="predicted"/>
<comment type="caution">
    <text evidence="2">The sequence shown here is derived from an EMBL/GenBank/DDBJ whole genome shotgun (WGS) entry which is preliminary data.</text>
</comment>
<evidence type="ECO:0000313" key="2">
    <source>
        <dbReference type="EMBL" id="TCO36517.1"/>
    </source>
</evidence>
<name>A0A4R2HYL7_9GAMM</name>
<feature type="transmembrane region" description="Helical" evidence="1">
    <location>
        <begin position="20"/>
        <end position="40"/>
    </location>
</feature>
<dbReference type="RefSeq" id="WP_131999960.1">
    <property type="nucleotide sequence ID" value="NZ_SLWQ01000012.1"/>
</dbReference>
<evidence type="ECO:0008006" key="4">
    <source>
        <dbReference type="Google" id="ProtNLM"/>
    </source>
</evidence>
<gene>
    <name evidence="2" type="ORF">EV148_1121</name>
</gene>
<reference evidence="2 3" key="1">
    <citation type="journal article" date="2015" name="Stand. Genomic Sci.">
        <title>Genomic Encyclopedia of Bacterial and Archaeal Type Strains, Phase III: the genomes of soil and plant-associated and newly described type strains.</title>
        <authorList>
            <person name="Whitman W.B."/>
            <person name="Woyke T."/>
            <person name="Klenk H.P."/>
            <person name="Zhou Y."/>
            <person name="Lilburn T.G."/>
            <person name="Beck B.J."/>
            <person name="De Vos P."/>
            <person name="Vandamme P."/>
            <person name="Eisen J.A."/>
            <person name="Garrity G."/>
            <person name="Hugenholtz P."/>
            <person name="Kyrpides N.C."/>
        </authorList>
    </citation>
    <scope>NUCLEOTIDE SEQUENCE [LARGE SCALE GENOMIC DNA]</scope>
    <source>
        <strain evidence="2 3">A3</strain>
    </source>
</reference>
<keyword evidence="1" id="KW-0472">Membrane</keyword>
<dbReference type="AlphaFoldDB" id="A0A4R2HYL7"/>
<evidence type="ECO:0000313" key="3">
    <source>
        <dbReference type="Proteomes" id="UP000294862"/>
    </source>
</evidence>
<keyword evidence="1" id="KW-1133">Transmembrane helix</keyword>
<keyword evidence="3" id="KW-1185">Reference proteome</keyword>
<keyword evidence="1" id="KW-0812">Transmembrane</keyword>
<organism evidence="2 3">
    <name type="scientific">Dokdonella fugitiva</name>
    <dbReference type="NCBI Taxonomy" id="328517"/>
    <lineage>
        <taxon>Bacteria</taxon>
        <taxon>Pseudomonadati</taxon>
        <taxon>Pseudomonadota</taxon>
        <taxon>Gammaproteobacteria</taxon>
        <taxon>Lysobacterales</taxon>
        <taxon>Rhodanobacteraceae</taxon>
        <taxon>Dokdonella</taxon>
    </lineage>
</organism>
<dbReference type="EMBL" id="SLWQ01000012">
    <property type="protein sequence ID" value="TCO36517.1"/>
    <property type="molecule type" value="Genomic_DNA"/>
</dbReference>
<dbReference type="OrthoDB" id="9800361at2"/>
<protein>
    <recommendedName>
        <fullName evidence="4">Zinc ribbon protein</fullName>
    </recommendedName>
</protein>
<accession>A0A4R2HYL7</accession>
<evidence type="ECO:0000256" key="1">
    <source>
        <dbReference type="SAM" id="Phobius"/>
    </source>
</evidence>
<feature type="transmembrane region" description="Helical" evidence="1">
    <location>
        <begin position="46"/>
        <end position="66"/>
    </location>
</feature>